<feature type="transmembrane region" description="Helical" evidence="6">
    <location>
        <begin position="80"/>
        <end position="99"/>
    </location>
</feature>
<name>A0ABT7AIM1_9HYPH</name>
<evidence type="ECO:0000256" key="1">
    <source>
        <dbReference type="ARBA" id="ARBA00004141"/>
    </source>
</evidence>
<feature type="domain" description="GtrA/DPMS transmembrane" evidence="7">
    <location>
        <begin position="16"/>
        <end position="130"/>
    </location>
</feature>
<keyword evidence="4 6" id="KW-1133">Transmembrane helix</keyword>
<dbReference type="InterPro" id="IPR007267">
    <property type="entry name" value="GtrA_DPMS_TM"/>
</dbReference>
<evidence type="ECO:0000256" key="4">
    <source>
        <dbReference type="ARBA" id="ARBA00022989"/>
    </source>
</evidence>
<evidence type="ECO:0000313" key="9">
    <source>
        <dbReference type="Proteomes" id="UP001321492"/>
    </source>
</evidence>
<evidence type="ECO:0000256" key="6">
    <source>
        <dbReference type="SAM" id="Phobius"/>
    </source>
</evidence>
<protein>
    <submittedName>
        <fullName evidence="8">GtrA family protein</fullName>
    </submittedName>
</protein>
<dbReference type="InterPro" id="IPR051401">
    <property type="entry name" value="GtrA_CellWall_Glycosyl"/>
</dbReference>
<dbReference type="RefSeq" id="WP_283741228.1">
    <property type="nucleotide sequence ID" value="NZ_JASJEV010000008.1"/>
</dbReference>
<dbReference type="Pfam" id="PF04138">
    <property type="entry name" value="GtrA_DPMS_TM"/>
    <property type="match status" value="1"/>
</dbReference>
<comment type="similarity">
    <text evidence="2">Belongs to the GtrA family.</text>
</comment>
<dbReference type="PANTHER" id="PTHR38459:SF1">
    <property type="entry name" value="PROPHAGE BACTOPRENOL-LINKED GLUCOSE TRANSLOCASE HOMOLOG"/>
    <property type="match status" value="1"/>
</dbReference>
<feature type="transmembrane region" description="Helical" evidence="6">
    <location>
        <begin position="9"/>
        <end position="29"/>
    </location>
</feature>
<dbReference type="Proteomes" id="UP001321492">
    <property type="component" value="Unassembled WGS sequence"/>
</dbReference>
<evidence type="ECO:0000256" key="2">
    <source>
        <dbReference type="ARBA" id="ARBA00009399"/>
    </source>
</evidence>
<gene>
    <name evidence="8" type="ORF">QNA08_13380</name>
</gene>
<comment type="subcellular location">
    <subcellularLocation>
        <location evidence="1">Membrane</location>
        <topology evidence="1">Multi-pass membrane protein</topology>
    </subcellularLocation>
</comment>
<dbReference type="PANTHER" id="PTHR38459">
    <property type="entry name" value="PROPHAGE BACTOPRENOL-LINKED GLUCOSE TRANSLOCASE HOMOLOG"/>
    <property type="match status" value="1"/>
</dbReference>
<organism evidence="8 9">
    <name type="scientific">Chelatococcus albus</name>
    <dbReference type="NCBI Taxonomy" id="3047466"/>
    <lineage>
        <taxon>Bacteria</taxon>
        <taxon>Pseudomonadati</taxon>
        <taxon>Pseudomonadota</taxon>
        <taxon>Alphaproteobacteria</taxon>
        <taxon>Hyphomicrobiales</taxon>
        <taxon>Chelatococcaceae</taxon>
        <taxon>Chelatococcus</taxon>
    </lineage>
</organism>
<feature type="transmembrane region" description="Helical" evidence="6">
    <location>
        <begin position="111"/>
        <end position="131"/>
    </location>
</feature>
<evidence type="ECO:0000256" key="5">
    <source>
        <dbReference type="ARBA" id="ARBA00023136"/>
    </source>
</evidence>
<comment type="caution">
    <text evidence="8">The sequence shown here is derived from an EMBL/GenBank/DDBJ whole genome shotgun (WGS) entry which is preliminary data.</text>
</comment>
<proteinExistence type="inferred from homology"/>
<evidence type="ECO:0000256" key="3">
    <source>
        <dbReference type="ARBA" id="ARBA00022692"/>
    </source>
</evidence>
<accession>A0ABT7AIM1</accession>
<dbReference type="EMBL" id="JASJEV010000008">
    <property type="protein sequence ID" value="MDJ1159226.1"/>
    <property type="molecule type" value="Genomic_DNA"/>
</dbReference>
<keyword evidence="5 6" id="KW-0472">Membrane</keyword>
<sequence length="135" mass="14581">MTAADSMRLLVRQIVTFAGVGVLAAVGHYGTLIGLVELARVAPVPATLAGFVVGGVVSYGLNRRHTFASDRPHREATWRFALVAAVGFLLTGLFMHLFVDRWGAPYVPAQLVTTGLVLIWTFLANRIWTFASAGR</sequence>
<evidence type="ECO:0000259" key="7">
    <source>
        <dbReference type="Pfam" id="PF04138"/>
    </source>
</evidence>
<feature type="transmembrane region" description="Helical" evidence="6">
    <location>
        <begin position="41"/>
        <end position="59"/>
    </location>
</feature>
<reference evidence="8 9" key="1">
    <citation type="submission" date="2023-05" db="EMBL/GenBank/DDBJ databases">
        <title>Chelatococcus sp. nov., a moderately thermophilic bacterium isolated from hot spring microbial mat.</title>
        <authorList>
            <person name="Hu C.-J."/>
            <person name="Li W.-J."/>
        </authorList>
    </citation>
    <scope>NUCLEOTIDE SEQUENCE [LARGE SCALE GENOMIC DNA]</scope>
    <source>
        <strain evidence="8 9">SYSU G07232</strain>
    </source>
</reference>
<evidence type="ECO:0000313" key="8">
    <source>
        <dbReference type="EMBL" id="MDJ1159226.1"/>
    </source>
</evidence>
<keyword evidence="9" id="KW-1185">Reference proteome</keyword>
<keyword evidence="3 6" id="KW-0812">Transmembrane</keyword>